<feature type="domain" description="N-acetyltransferase" evidence="2">
    <location>
        <begin position="27"/>
        <end position="171"/>
    </location>
</feature>
<dbReference type="PROSITE" id="PS51186">
    <property type="entry name" value="GNAT"/>
    <property type="match status" value="1"/>
</dbReference>
<evidence type="ECO:0000256" key="1">
    <source>
        <dbReference type="SAM" id="MobiDB-lite"/>
    </source>
</evidence>
<dbReference type="PANTHER" id="PTHR37817">
    <property type="entry name" value="N-ACETYLTRANSFERASE EIS"/>
    <property type="match status" value="1"/>
</dbReference>
<dbReference type="Pfam" id="PF13527">
    <property type="entry name" value="Acetyltransf_9"/>
    <property type="match status" value="1"/>
</dbReference>
<protein>
    <submittedName>
        <fullName evidence="3">Acetyltransferase (GNAT) family protein</fullName>
    </submittedName>
</protein>
<dbReference type="InterPro" id="IPR000182">
    <property type="entry name" value="GNAT_dom"/>
</dbReference>
<dbReference type="GO" id="GO:0034069">
    <property type="term" value="F:aminoglycoside N-acetyltransferase activity"/>
    <property type="evidence" value="ECO:0007669"/>
    <property type="project" value="TreeGrafter"/>
</dbReference>
<feature type="region of interest" description="Disordered" evidence="1">
    <location>
        <begin position="1"/>
        <end position="22"/>
    </location>
</feature>
<comment type="caution">
    <text evidence="3">The sequence shown here is derived from an EMBL/GenBank/DDBJ whole genome shotgun (WGS) entry which is preliminary data.</text>
</comment>
<sequence length="191" mass="20643">MTEHQQQPSAEQSAPFETPTETSFETVELATYTPEDWRGIVGEEPDPVGIAHLELTWRPKEQHLGLRAGERLVAHAGWVEVPVELGGRVLRVAGLGGVAVAPDLRRRGLAGTVVTAAMAHARAAGLTHGLLFCWPRLFPLYGGLGWQQVAGGVRIEQPDGPIAMPMSAMWAPLADGAEWSEGEVRLRSLPF</sequence>
<name>A0A561T7C7_9ACTN</name>
<reference evidence="3 4" key="1">
    <citation type="submission" date="2019-06" db="EMBL/GenBank/DDBJ databases">
        <title>Sequencing the genomes of 1000 actinobacteria strains.</title>
        <authorList>
            <person name="Klenk H.-P."/>
        </authorList>
    </citation>
    <scope>NUCLEOTIDE SEQUENCE [LARGE SCALE GENOMIC DNA]</scope>
    <source>
        <strain evidence="3 4">DSM 44826</strain>
    </source>
</reference>
<dbReference type="Gene3D" id="3.40.630.30">
    <property type="match status" value="1"/>
</dbReference>
<dbReference type="RefSeq" id="WP_145910252.1">
    <property type="nucleotide sequence ID" value="NZ_BAAAMZ010000009.1"/>
</dbReference>
<accession>A0A561T7C7</accession>
<dbReference type="Proteomes" id="UP000317940">
    <property type="component" value="Unassembled WGS sequence"/>
</dbReference>
<organism evidence="3 4">
    <name type="scientific">Kitasatospora viridis</name>
    <dbReference type="NCBI Taxonomy" id="281105"/>
    <lineage>
        <taxon>Bacteria</taxon>
        <taxon>Bacillati</taxon>
        <taxon>Actinomycetota</taxon>
        <taxon>Actinomycetes</taxon>
        <taxon>Kitasatosporales</taxon>
        <taxon>Streptomycetaceae</taxon>
        <taxon>Kitasatospora</taxon>
    </lineage>
</organism>
<evidence type="ECO:0000313" key="4">
    <source>
        <dbReference type="Proteomes" id="UP000317940"/>
    </source>
</evidence>
<dbReference type="GO" id="GO:0030649">
    <property type="term" value="P:aminoglycoside antibiotic catabolic process"/>
    <property type="evidence" value="ECO:0007669"/>
    <property type="project" value="TreeGrafter"/>
</dbReference>
<dbReference type="OrthoDB" id="5122062at2"/>
<dbReference type="SUPFAM" id="SSF55729">
    <property type="entry name" value="Acyl-CoA N-acyltransferases (Nat)"/>
    <property type="match status" value="1"/>
</dbReference>
<dbReference type="AlphaFoldDB" id="A0A561T7C7"/>
<keyword evidence="3" id="KW-0808">Transferase</keyword>
<evidence type="ECO:0000259" key="2">
    <source>
        <dbReference type="PROSITE" id="PS51186"/>
    </source>
</evidence>
<feature type="compositionally biased region" description="Polar residues" evidence="1">
    <location>
        <begin position="1"/>
        <end position="12"/>
    </location>
</feature>
<dbReference type="InterPro" id="IPR016181">
    <property type="entry name" value="Acyl_CoA_acyltransferase"/>
</dbReference>
<dbReference type="EMBL" id="VIWT01000004">
    <property type="protein sequence ID" value="TWF83007.1"/>
    <property type="molecule type" value="Genomic_DNA"/>
</dbReference>
<gene>
    <name evidence="3" type="ORF">FHX73_14490</name>
</gene>
<dbReference type="InterPro" id="IPR051554">
    <property type="entry name" value="Acetyltransferase_Eis"/>
</dbReference>
<proteinExistence type="predicted"/>
<evidence type="ECO:0000313" key="3">
    <source>
        <dbReference type="EMBL" id="TWF83007.1"/>
    </source>
</evidence>
<dbReference type="PANTHER" id="PTHR37817:SF1">
    <property type="entry name" value="N-ACETYLTRANSFERASE EIS"/>
    <property type="match status" value="1"/>
</dbReference>
<keyword evidence="4" id="KW-1185">Reference proteome</keyword>